<dbReference type="InterPro" id="IPR006680">
    <property type="entry name" value="Amidohydro-rel"/>
</dbReference>
<feature type="binding site" evidence="4">
    <location>
        <position position="205"/>
    </location>
    <ligand>
        <name>Zn(2+)</name>
        <dbReference type="ChEBI" id="CHEBI:29105"/>
    </ligand>
</feature>
<sequence>MNHMRPILIRQVLAAGKKTDILIEGNRISCMGPSIEAPNAEIIDGRGLIAVPGMANLHTHAAMTLFRGYGDDLPLFDWLNNYIWPVEAHLTEEDVYWGVRLACLEMAMTGTTCFLDMYSFPLATAQAVEDSGMRAVVSYTLFDQGNEERAQLDRENSYRYLKDFERFSDRVVYSIGPHAIYTVSGEQLRFCKEFADETGVLVHLHLSETEKEIKDSIEQYGLRPVHYLKKLGAISNHFILAHSLHLDESELEIIATSGAATVHNPASNMKLASGTHFLFDKMRSMGIPVGIGTDGCSSSNNLDMFIAMRLAALLGKAWQGDPTATKAEDIYNAATVDGYRILGIDGGRLEEGALADIVLLKANKPTMVPCHNLVSNLVYSADGSVVDTTIVNGKVLVRQGKAEGADSVIEEAAKRAYKLIDKYGVKQKA</sequence>
<feature type="binding site" evidence="4">
    <location>
        <position position="208"/>
    </location>
    <ligand>
        <name>substrate</name>
    </ligand>
</feature>
<comment type="function">
    <text evidence="4">Catalyzes the deamination of 5-methylthioadenosine and S-adenosyl-L-homocysteine into 5-methylthioinosine and S-inosyl-L-homocysteine, respectively. Is also able to deaminate adenosine.</text>
</comment>
<name>A0ABQ0E1K2_9PORP</name>
<feature type="domain" description="Amidohydrolase-related" evidence="5">
    <location>
        <begin position="49"/>
        <end position="395"/>
    </location>
</feature>
<feature type="binding site" evidence="4">
    <location>
        <position position="149"/>
    </location>
    <ligand>
        <name>substrate</name>
    </ligand>
</feature>
<evidence type="ECO:0000256" key="2">
    <source>
        <dbReference type="ARBA" id="ARBA00022801"/>
    </source>
</evidence>
<feature type="binding site" evidence="4">
    <location>
        <position position="178"/>
    </location>
    <ligand>
        <name>substrate</name>
    </ligand>
</feature>
<evidence type="ECO:0000313" key="7">
    <source>
        <dbReference type="Proteomes" id="UP001628220"/>
    </source>
</evidence>
<reference evidence="6 7" key="1">
    <citation type="journal article" date="2025" name="Int. J. Syst. Evol. Microbiol.">
        <title>Desulfovibrio falkowii sp. nov., Porphyromonas miyakawae sp. nov., Mediterraneibacter flintii sp. nov. and Owariibacterium komagatae gen. nov., sp. nov., isolated from human faeces.</title>
        <authorList>
            <person name="Hamaguchi T."/>
            <person name="Ohara M."/>
            <person name="Hisatomi A."/>
            <person name="Sekiguchi K."/>
            <person name="Takeda J.I."/>
            <person name="Ueyama J."/>
            <person name="Ito M."/>
            <person name="Nishiwaki H."/>
            <person name="Ogi T."/>
            <person name="Hirayama M."/>
            <person name="Ohkuma M."/>
            <person name="Sakamoto M."/>
            <person name="Ohno K."/>
        </authorList>
    </citation>
    <scope>NUCLEOTIDE SEQUENCE [LARGE SCALE GENOMIC DNA]</scope>
    <source>
        <strain evidence="6 7">13CB11C</strain>
    </source>
</reference>
<gene>
    <name evidence="6" type="primary">dadD</name>
    <name evidence="4" type="synonym">mtaD</name>
    <name evidence="6" type="ORF">Tsumi_06900</name>
</gene>
<feature type="binding site" evidence="4">
    <location>
        <position position="294"/>
    </location>
    <ligand>
        <name>substrate</name>
    </ligand>
</feature>
<dbReference type="EC" id="3.5.4.31" evidence="4"/>
<dbReference type="PANTHER" id="PTHR43794">
    <property type="entry name" value="AMINOHYDROLASE SSNA-RELATED"/>
    <property type="match status" value="1"/>
</dbReference>
<comment type="caution">
    <text evidence="4">Lacks conserved residue(s) required for the propagation of feature annotation.</text>
</comment>
<dbReference type="Gene3D" id="3.20.20.140">
    <property type="entry name" value="Metal-dependent hydrolases"/>
    <property type="match status" value="1"/>
</dbReference>
<dbReference type="EC" id="3.5.4.28" evidence="4"/>
<dbReference type="Pfam" id="PF01979">
    <property type="entry name" value="Amidohydro_1"/>
    <property type="match status" value="1"/>
</dbReference>
<comment type="caution">
    <text evidence="6">The sequence shown here is derived from an EMBL/GenBank/DDBJ whole genome shotgun (WGS) entry which is preliminary data.</text>
</comment>
<feature type="binding site" evidence="4">
    <location>
        <position position="294"/>
    </location>
    <ligand>
        <name>Zn(2+)</name>
        <dbReference type="ChEBI" id="CHEBI:29105"/>
    </ligand>
</feature>
<comment type="catalytic activity">
    <reaction evidence="4">
        <text>S-adenosyl-L-homocysteine + H2O + H(+) = S-inosyl-L-homocysteine + NH4(+)</text>
        <dbReference type="Rhea" id="RHEA:20716"/>
        <dbReference type="ChEBI" id="CHEBI:15377"/>
        <dbReference type="ChEBI" id="CHEBI:15378"/>
        <dbReference type="ChEBI" id="CHEBI:28938"/>
        <dbReference type="ChEBI" id="CHEBI:57856"/>
        <dbReference type="ChEBI" id="CHEBI:57985"/>
        <dbReference type="EC" id="3.5.4.28"/>
    </reaction>
</comment>
<dbReference type="Proteomes" id="UP001628220">
    <property type="component" value="Unassembled WGS sequence"/>
</dbReference>
<keyword evidence="1 4" id="KW-0479">Metal-binding</keyword>
<organism evidence="6 7">
    <name type="scientific">Porphyromonas miyakawae</name>
    <dbReference type="NCBI Taxonomy" id="3137470"/>
    <lineage>
        <taxon>Bacteria</taxon>
        <taxon>Pseudomonadati</taxon>
        <taxon>Bacteroidota</taxon>
        <taxon>Bacteroidia</taxon>
        <taxon>Bacteroidales</taxon>
        <taxon>Porphyromonadaceae</taxon>
        <taxon>Porphyromonas</taxon>
    </lineage>
</organism>
<protein>
    <recommendedName>
        <fullName evidence="4">5-methylthioadenosine/S-adenosylhomocysteine deaminase</fullName>
        <shortName evidence="4">MTA/SAH deaminase</shortName>
        <ecNumber evidence="4">3.5.4.28</ecNumber>
        <ecNumber evidence="4">3.5.4.31</ecNumber>
    </recommendedName>
</protein>
<feature type="binding site" evidence="4">
    <location>
        <position position="58"/>
    </location>
    <ligand>
        <name>Zn(2+)</name>
        <dbReference type="ChEBI" id="CHEBI:29105"/>
    </ligand>
</feature>
<dbReference type="SUPFAM" id="SSF51338">
    <property type="entry name" value="Composite domain of metallo-dependent hydrolases"/>
    <property type="match status" value="1"/>
</dbReference>
<comment type="catalytic activity">
    <reaction evidence="4">
        <text>S-methyl-5'-thioadenosine + H2O + H(+) = S-methyl-5'-thioinosine + NH4(+)</text>
        <dbReference type="Rhea" id="RHEA:25025"/>
        <dbReference type="ChEBI" id="CHEBI:15377"/>
        <dbReference type="ChEBI" id="CHEBI:15378"/>
        <dbReference type="ChEBI" id="CHEBI:17509"/>
        <dbReference type="ChEBI" id="CHEBI:28938"/>
        <dbReference type="ChEBI" id="CHEBI:48595"/>
        <dbReference type="EC" id="3.5.4.31"/>
    </reaction>
</comment>
<accession>A0ABQ0E1K2</accession>
<dbReference type="InterPro" id="IPR011059">
    <property type="entry name" value="Metal-dep_hydrolase_composite"/>
</dbReference>
<evidence type="ECO:0000259" key="5">
    <source>
        <dbReference type="Pfam" id="PF01979"/>
    </source>
</evidence>
<dbReference type="PANTHER" id="PTHR43794:SF11">
    <property type="entry name" value="AMIDOHYDROLASE-RELATED DOMAIN-CONTAINING PROTEIN"/>
    <property type="match status" value="1"/>
</dbReference>
<dbReference type="SUPFAM" id="SSF51556">
    <property type="entry name" value="Metallo-dependent hydrolases"/>
    <property type="match status" value="1"/>
</dbReference>
<keyword evidence="3 4" id="KW-0862">Zinc</keyword>
<comment type="similarity">
    <text evidence="4">Belongs to the metallo-dependent hydrolases superfamily. MTA/SAH deaminase family.</text>
</comment>
<evidence type="ECO:0000256" key="3">
    <source>
        <dbReference type="ARBA" id="ARBA00022833"/>
    </source>
</evidence>
<dbReference type="InterPro" id="IPR032466">
    <property type="entry name" value="Metal_Hydrolase"/>
</dbReference>
<proteinExistence type="inferred from homology"/>
<dbReference type="HAMAP" id="MF_01281">
    <property type="entry name" value="MTA_SAH_deamin"/>
    <property type="match status" value="1"/>
</dbReference>
<dbReference type="InterPro" id="IPR023512">
    <property type="entry name" value="Deaminase_MtaD/DadD"/>
</dbReference>
<feature type="binding site" evidence="4">
    <location>
        <position position="60"/>
    </location>
    <ligand>
        <name>Zn(2+)</name>
        <dbReference type="ChEBI" id="CHEBI:29105"/>
    </ligand>
</feature>
<feature type="binding site" evidence="4">
    <location>
        <position position="87"/>
    </location>
    <ligand>
        <name>substrate</name>
    </ligand>
</feature>
<dbReference type="CDD" id="cd01298">
    <property type="entry name" value="ATZ_TRZ_like"/>
    <property type="match status" value="1"/>
</dbReference>
<dbReference type="InterPro" id="IPR050287">
    <property type="entry name" value="MTA/SAH_deaminase"/>
</dbReference>
<keyword evidence="2 4" id="KW-0378">Hydrolase</keyword>
<evidence type="ECO:0000313" key="6">
    <source>
        <dbReference type="EMBL" id="GAB1251586.1"/>
    </source>
</evidence>
<dbReference type="Gene3D" id="2.30.40.10">
    <property type="entry name" value="Urease, subunit C, domain 1"/>
    <property type="match status" value="1"/>
</dbReference>
<comment type="cofactor">
    <cofactor evidence="4">
        <name>Zn(2+)</name>
        <dbReference type="ChEBI" id="CHEBI:29105"/>
    </cofactor>
    <text evidence="4">Binds 1 zinc ion per subunit.</text>
</comment>
<keyword evidence="7" id="KW-1185">Reference proteome</keyword>
<evidence type="ECO:0000256" key="1">
    <source>
        <dbReference type="ARBA" id="ARBA00022723"/>
    </source>
</evidence>
<evidence type="ECO:0000256" key="4">
    <source>
        <dbReference type="HAMAP-Rule" id="MF_01281"/>
    </source>
</evidence>
<dbReference type="EMBL" id="BAAFSF010000001">
    <property type="protein sequence ID" value="GAB1251586.1"/>
    <property type="molecule type" value="Genomic_DNA"/>
</dbReference>